<feature type="non-terminal residue" evidence="1">
    <location>
        <position position="1"/>
    </location>
</feature>
<accession>A0A9K3CWX3</accession>
<evidence type="ECO:0008006" key="3">
    <source>
        <dbReference type="Google" id="ProtNLM"/>
    </source>
</evidence>
<dbReference type="Proteomes" id="UP000265618">
    <property type="component" value="Unassembled WGS sequence"/>
</dbReference>
<evidence type="ECO:0000313" key="1">
    <source>
        <dbReference type="EMBL" id="GIQ83680.1"/>
    </source>
</evidence>
<organism evidence="1 2">
    <name type="scientific">Kipferlia bialata</name>
    <dbReference type="NCBI Taxonomy" id="797122"/>
    <lineage>
        <taxon>Eukaryota</taxon>
        <taxon>Metamonada</taxon>
        <taxon>Carpediemonas-like organisms</taxon>
        <taxon>Kipferlia</taxon>
    </lineage>
</organism>
<dbReference type="InterPro" id="IPR008969">
    <property type="entry name" value="CarboxyPept-like_regulatory"/>
</dbReference>
<evidence type="ECO:0000313" key="2">
    <source>
        <dbReference type="Proteomes" id="UP000265618"/>
    </source>
</evidence>
<reference evidence="1 2" key="1">
    <citation type="journal article" date="2018" name="PLoS ONE">
        <title>The draft genome of Kipferlia bialata reveals reductive genome evolution in fornicate parasites.</title>
        <authorList>
            <person name="Tanifuji G."/>
            <person name="Takabayashi S."/>
            <person name="Kume K."/>
            <person name="Takagi M."/>
            <person name="Nakayama T."/>
            <person name="Kamikawa R."/>
            <person name="Inagaki Y."/>
            <person name="Hashimoto T."/>
        </authorList>
    </citation>
    <scope>NUCLEOTIDE SEQUENCE [LARGE SCALE GENOMIC DNA]</scope>
    <source>
        <strain evidence="1">NY0173</strain>
    </source>
</reference>
<dbReference type="EMBL" id="BDIP01001140">
    <property type="protein sequence ID" value="GIQ83680.1"/>
    <property type="molecule type" value="Genomic_DNA"/>
</dbReference>
<feature type="non-terminal residue" evidence="1">
    <location>
        <position position="1119"/>
    </location>
</feature>
<name>A0A9K3CWX3_9EUKA</name>
<dbReference type="SUPFAM" id="SSF49464">
    <property type="entry name" value="Carboxypeptidase regulatory domain-like"/>
    <property type="match status" value="1"/>
</dbReference>
<dbReference type="Gene3D" id="2.60.40.1120">
    <property type="entry name" value="Carboxypeptidase-like, regulatory domain"/>
    <property type="match status" value="2"/>
</dbReference>
<keyword evidence="2" id="KW-1185">Reference proteome</keyword>
<proteinExistence type="predicted"/>
<gene>
    <name evidence="1" type="ORF">KIPB_005037</name>
</gene>
<protein>
    <recommendedName>
        <fullName evidence="3">Carboxypeptidase regulatory-like domain-containing protein</fullName>
    </recommendedName>
</protein>
<sequence length="1119" mass="116420">LNCNPDLECPSPSMSPSSFLLCSDAGCDSACTEGPSQPGCDEFIVIQGCGPYFLEAPPCELFSLTGTAVEEGTSDGIPGVLVTAYPPASLTPLASSLTDPVGVYTLDLTEYAGMYDALRVEYEREDYVSRTLEVPVPTCGTVDLDTELVPLTCDATLCVTTLDECGLPISGATVSLTTCVAEVEVDTAVTDETGEACFPLYAILPPTQVTVAVSADGYLPSVPTPVEIRQCGGNTLSLEMVCADTPSLRVAVTTAEPYAAAAPGATVTYTTVGMEYSDSAVTDIRGVAFFSPIPPEVIGLGVTLGVTGIEGYLAYSDGITYTIPCCGHLTVPQVVPCTSQSVCVSVSEDCDAEGPLYIGGLVISYYTPDSPPVLLGTTVTTDTVESTCLDILPDILPVPLTSVLTEFTFDGTEYKDTIELACIDRQEACLEVTCWHVISGTVTGETGESVPGVDVSINTDPALSATTDVNGFYEILGLLEGVYTLTFTPPALSELAETTLEGVDIPTCGCIVVDETLPCEVPPSLCVTFTDPCANPAVSVPVTVYTSGTDVTGVTNQAGEVCFEGLETGDAVVVWTSDLYNCGSHTIDLGCGPNDASVYLTCRDPLSLTVAVATAPPFLDAVAYATVTWTTVDTLETGMGQTDIYGRVIFSNLPPGVSEKAFTLEVSGIPDHQDYSPAAVYQFPCCADLSLSVVVPCTEQSLCVVVSEDCKSGQATLYAIDIEVVLFSDQDTVIANILSSTTQPVCEPIFPNNLVPGLPVQDTVILNYTFQGVEDQQLVTLGCGESFTCIAVCPCETFISGTVTDLAADPVSGVEVTIGGEVIDATAADGTYAGVVPREMADQLIDVTYTPQGVNLDPVTLAVVPVACECNVVNPELPCAAIVGDTVCLTLTEPAQCGGAGAEGIDVTMHSLDGLRLEATDVNGQVCLNSWPVPLNAWSAQWGETDGFSAGVVALDSIGCGPDTLSYQLDCVEPPSLSVRVTFDDPFCGPVEGALVVWEDDVLMEGSVRTNAEGVATFEGFGNVPGTGMHYLLDIQDVTGYLDMGSTDGFGPFPCCGQEEISLSLPCSSQEVCFTVSPDCGGGPLIGAVPVEFYDAAGALINSGTSLDSGEVCVDIYAP</sequence>
<dbReference type="AlphaFoldDB" id="A0A9K3CWX3"/>
<comment type="caution">
    <text evidence="1">The sequence shown here is derived from an EMBL/GenBank/DDBJ whole genome shotgun (WGS) entry which is preliminary data.</text>
</comment>
<dbReference type="Pfam" id="PF13620">
    <property type="entry name" value="CarboxypepD_reg"/>
    <property type="match status" value="1"/>
</dbReference>